<evidence type="ECO:0000313" key="4">
    <source>
        <dbReference type="Proteomes" id="UP000766336"/>
    </source>
</evidence>
<proteinExistence type="predicted"/>
<dbReference type="SUPFAM" id="SSF48452">
    <property type="entry name" value="TPR-like"/>
    <property type="match status" value="1"/>
</dbReference>
<feature type="region of interest" description="Disordered" evidence="1">
    <location>
        <begin position="157"/>
        <end position="194"/>
    </location>
</feature>
<evidence type="ECO:0000256" key="2">
    <source>
        <dbReference type="SAM" id="SignalP"/>
    </source>
</evidence>
<evidence type="ECO:0000256" key="1">
    <source>
        <dbReference type="SAM" id="MobiDB-lite"/>
    </source>
</evidence>
<dbReference type="Proteomes" id="UP000766336">
    <property type="component" value="Unassembled WGS sequence"/>
</dbReference>
<dbReference type="EMBL" id="JAHCDA010000003">
    <property type="protein sequence ID" value="MBS7812625.1"/>
    <property type="molecule type" value="Genomic_DNA"/>
</dbReference>
<evidence type="ECO:0000313" key="3">
    <source>
        <dbReference type="EMBL" id="MBS7812625.1"/>
    </source>
</evidence>
<dbReference type="RefSeq" id="WP_213671317.1">
    <property type="nucleotide sequence ID" value="NZ_JAHCDA010000003.1"/>
</dbReference>
<name>A0ABS5QG08_9PROT</name>
<sequence length="977" mass="103791">MRRVLLCLLLGLLAGTAAAQERVGVRTGDHPGFGRIVFDWAAPPRYQVQVQDDRVLLRFRTIEPVDLSGAHRLPRNLLAVSRGDGVIELQMAPGARLRHFRNGPKVALDFLDPPYPQSERRAAAPARVAPPVMAGVPAPPAVPELSPPAPAVVEEQAIPNAPPSPQPEPAEAISTKPAEGPSPHQSPVEEAAVAAPPQSFPVLPVQDHVPPTSTRVSLADPAPIRARLQREEGQQPILRIPAGAGVGAAALRRGDHALVILDADRPVDLGQALRSSAFPEIRMQRLAGGTLITWKLPADERLLLRREGQDWSVQQVMGSQVTTPTPEALDLTSEGERFILRTEQPSRVVALSDPLTGLPLLIGTVIEAAPQLVASRSLAEFDLVATFLGAAVVARADRVSLRAGAGRFLISVEGGAVAAAGSLSGETASRPGMTRSFDLPSLPALALQERLRVEQASIGEAAPLLRTEPRLAAAQTLLALGLPQEAQAMLRVAAQESPQAAQEGRLAFLAGMGALIGGRPGEAGGLDAELPRSDEVLLWRALRAALRGEPVDAAPGLAATMPLLLSYPEGLRRRVLPIAVEALAEGGRPAEARRLLDQAGEDPSLVLAQGLLEEAQGNAPEALEAYDRAIGGRDRLARARALRRATELRLGTGRLDAAAAAQQLEQTLFAWRGDAQEISLRERLAELRGQAGDPRAALALLRETEALFPERAAALRGRLQQAFLQALEMEPPLGAVGLYDAYPDLLPTGAEGVAVLALLSERLTALDLPNRAAEVLRRAVERLPAGESRATLGALLAERHLGEGEADRALEALALSSAPRLPSALTDRRTLLAAQAEARRGNRQLALEAVRALGPAGDEQLAELLAEGRDFPGAAMALSRHLANIGARSEWSEPLQYIALRNAVYLAMAGDEAGLAAHRSFCAGRVTRPDLSAAFEALTVDPVRGLADLPRLSRELNLFRRFPQSLEPLRTAQRTAG</sequence>
<comment type="caution">
    <text evidence="3">The sequence shown here is derived from an EMBL/GenBank/DDBJ whole genome shotgun (WGS) entry which is preliminary data.</text>
</comment>
<keyword evidence="4" id="KW-1185">Reference proteome</keyword>
<gene>
    <name evidence="3" type="ORF">KHU32_16865</name>
</gene>
<feature type="chain" id="PRO_5045875592" description="Tetratricopeptide repeat protein" evidence="2">
    <location>
        <begin position="20"/>
        <end position="977"/>
    </location>
</feature>
<reference evidence="3 4" key="1">
    <citation type="submission" date="2021-05" db="EMBL/GenBank/DDBJ databases">
        <title>Roseococcus sp. XZZS9, whole genome shotgun sequencing project.</title>
        <authorList>
            <person name="Zhao G."/>
            <person name="Shen L."/>
        </authorList>
    </citation>
    <scope>NUCLEOTIDE SEQUENCE [LARGE SCALE GENOMIC DNA]</scope>
    <source>
        <strain evidence="3 4">XZZS9</strain>
    </source>
</reference>
<keyword evidence="2" id="KW-0732">Signal</keyword>
<evidence type="ECO:0008006" key="5">
    <source>
        <dbReference type="Google" id="ProtNLM"/>
    </source>
</evidence>
<organism evidence="3 4">
    <name type="scientific">Roseococcus pinisoli</name>
    <dbReference type="NCBI Taxonomy" id="2835040"/>
    <lineage>
        <taxon>Bacteria</taxon>
        <taxon>Pseudomonadati</taxon>
        <taxon>Pseudomonadota</taxon>
        <taxon>Alphaproteobacteria</taxon>
        <taxon>Acetobacterales</taxon>
        <taxon>Roseomonadaceae</taxon>
        <taxon>Roseococcus</taxon>
    </lineage>
</organism>
<dbReference type="InterPro" id="IPR011990">
    <property type="entry name" value="TPR-like_helical_dom_sf"/>
</dbReference>
<protein>
    <recommendedName>
        <fullName evidence="5">Tetratricopeptide repeat protein</fullName>
    </recommendedName>
</protein>
<feature type="signal peptide" evidence="2">
    <location>
        <begin position="1"/>
        <end position="19"/>
    </location>
</feature>
<accession>A0ABS5QG08</accession>